<dbReference type="InterPro" id="IPR003959">
    <property type="entry name" value="ATPase_AAA_core"/>
</dbReference>
<protein>
    <submittedName>
        <fullName evidence="2">ATP-binding protein</fullName>
    </submittedName>
</protein>
<evidence type="ECO:0000259" key="1">
    <source>
        <dbReference type="Pfam" id="PF13304"/>
    </source>
</evidence>
<dbReference type="SUPFAM" id="SSF52540">
    <property type="entry name" value="P-loop containing nucleoside triphosphate hydrolases"/>
    <property type="match status" value="1"/>
</dbReference>
<comment type="caution">
    <text evidence="2">The sequence shown here is derived from an EMBL/GenBank/DDBJ whole genome shotgun (WGS) entry which is preliminary data.</text>
</comment>
<evidence type="ECO:0000313" key="2">
    <source>
        <dbReference type="EMBL" id="RGT78974.1"/>
    </source>
</evidence>
<keyword evidence="2" id="KW-0067">ATP-binding</keyword>
<dbReference type="EMBL" id="QRXG01000030">
    <property type="protein sequence ID" value="RGT78974.1"/>
    <property type="molecule type" value="Genomic_DNA"/>
</dbReference>
<feature type="domain" description="ATPase AAA-type core" evidence="1">
    <location>
        <begin position="49"/>
        <end position="309"/>
    </location>
</feature>
<dbReference type="GO" id="GO:0016887">
    <property type="term" value="F:ATP hydrolysis activity"/>
    <property type="evidence" value="ECO:0007669"/>
    <property type="project" value="InterPro"/>
</dbReference>
<dbReference type="Proteomes" id="UP000284296">
    <property type="component" value="Unassembled WGS sequence"/>
</dbReference>
<accession>A0A412Q0M2</accession>
<evidence type="ECO:0000313" key="3">
    <source>
        <dbReference type="Proteomes" id="UP000284296"/>
    </source>
</evidence>
<name>A0A412Q0M2_9FIRM</name>
<keyword evidence="2" id="KW-0547">Nucleotide-binding</keyword>
<proteinExistence type="predicted"/>
<organism evidence="2 3">
    <name type="scientific">Agathobacter rectalis</name>
    <dbReference type="NCBI Taxonomy" id="39491"/>
    <lineage>
        <taxon>Bacteria</taxon>
        <taxon>Bacillati</taxon>
        <taxon>Bacillota</taxon>
        <taxon>Clostridia</taxon>
        <taxon>Lachnospirales</taxon>
        <taxon>Lachnospiraceae</taxon>
        <taxon>Agathobacter</taxon>
    </lineage>
</organism>
<reference evidence="2 3" key="1">
    <citation type="submission" date="2018-08" db="EMBL/GenBank/DDBJ databases">
        <title>A genome reference for cultivated species of the human gut microbiota.</title>
        <authorList>
            <person name="Zou Y."/>
            <person name="Xue W."/>
            <person name="Luo G."/>
        </authorList>
    </citation>
    <scope>NUCLEOTIDE SEQUENCE [LARGE SCALE GENOMIC DNA]</scope>
    <source>
        <strain evidence="2 3">AF18-16LB</strain>
    </source>
</reference>
<dbReference type="GO" id="GO:0005524">
    <property type="term" value="F:ATP binding"/>
    <property type="evidence" value="ECO:0007669"/>
    <property type="project" value="UniProtKB-KW"/>
</dbReference>
<dbReference type="InterPro" id="IPR027417">
    <property type="entry name" value="P-loop_NTPase"/>
</dbReference>
<dbReference type="Pfam" id="PF13304">
    <property type="entry name" value="AAA_21"/>
    <property type="match status" value="1"/>
</dbReference>
<dbReference type="Gene3D" id="3.40.50.300">
    <property type="entry name" value="P-loop containing nucleotide triphosphate hydrolases"/>
    <property type="match status" value="1"/>
</dbReference>
<dbReference type="AlphaFoldDB" id="A0A412Q0M2"/>
<gene>
    <name evidence="2" type="ORF">DWX06_13510</name>
</gene>
<sequence>MKLLRVIASGFKNLQDNTDINLVAQSKKTSEDKEYELVNIAEELYVYSIAAFIGKNASGKTTAIDLIDCCYSILGNFSIDNKHYSYDGVKLRIFFWQDGMIYRYDTELSADSTFGNKATFVNQSIYQKKYYKTKVNEIFDDEGFVQLTELGDLPEDASKVFFILKKKSTAAVYFDSYGDGTDTYQLLFKAMNTYKIPNDVLTNVISIFDETIKGFEKVDDHNYKVTFANEIKTLSDKELIYMLSSGTTKGLLLYIMVVASLQNGFDLLIDEIENHFHKTLVENIISLYKDKKVNRKNATLIFSTHYCELLDLFNRQDNLWVCRSDEKISTLNMYQSYDIRSGILKSKQFYNNTFRTAVNYEELMNLKRKLMR</sequence>
<dbReference type="RefSeq" id="WP_118004742.1">
    <property type="nucleotide sequence ID" value="NZ_QRXF01000030.1"/>
</dbReference>